<feature type="domain" description="Sensor histidine kinase NatK-like C-terminal" evidence="2">
    <location>
        <begin position="332"/>
        <end position="422"/>
    </location>
</feature>
<keyword evidence="1" id="KW-1133">Transmembrane helix</keyword>
<evidence type="ECO:0000313" key="4">
    <source>
        <dbReference type="Proteomes" id="UP001198495"/>
    </source>
</evidence>
<evidence type="ECO:0000259" key="2">
    <source>
        <dbReference type="Pfam" id="PF14501"/>
    </source>
</evidence>
<dbReference type="InterPro" id="IPR032834">
    <property type="entry name" value="NatK-like_C"/>
</dbReference>
<feature type="transmembrane region" description="Helical" evidence="1">
    <location>
        <begin position="157"/>
        <end position="177"/>
    </location>
</feature>
<feature type="transmembrane region" description="Helical" evidence="1">
    <location>
        <begin position="56"/>
        <end position="74"/>
    </location>
</feature>
<feature type="transmembrane region" description="Helical" evidence="1">
    <location>
        <begin position="32"/>
        <end position="50"/>
    </location>
</feature>
<gene>
    <name evidence="3" type="ORF">LKD28_13120</name>
</gene>
<dbReference type="Gene3D" id="3.30.565.10">
    <property type="entry name" value="Histidine kinase-like ATPase, C-terminal domain"/>
    <property type="match status" value="1"/>
</dbReference>
<comment type="caution">
    <text evidence="3">The sequence shown here is derived from an EMBL/GenBank/DDBJ whole genome shotgun (WGS) entry which is preliminary data.</text>
</comment>
<dbReference type="EMBL" id="JAJEQT010000013">
    <property type="protein sequence ID" value="MCC2219948.1"/>
    <property type="molecule type" value="Genomic_DNA"/>
</dbReference>
<keyword evidence="4" id="KW-1185">Reference proteome</keyword>
<reference evidence="3 4" key="1">
    <citation type="submission" date="2021-10" db="EMBL/GenBank/DDBJ databases">
        <title>Anaerobic single-cell dispensing facilitates the cultivation of human gut bacteria.</title>
        <authorList>
            <person name="Afrizal A."/>
        </authorList>
    </citation>
    <scope>NUCLEOTIDE SEQUENCE [LARGE SCALE GENOMIC DNA]</scope>
    <source>
        <strain evidence="3 4">CLA-AA-H212</strain>
    </source>
</reference>
<protein>
    <submittedName>
        <fullName evidence="3">GHKL domain-containing protein</fullName>
    </submittedName>
</protein>
<feature type="transmembrane region" description="Helical" evidence="1">
    <location>
        <begin position="120"/>
        <end position="137"/>
    </location>
</feature>
<keyword evidence="1" id="KW-0812">Transmembrane</keyword>
<evidence type="ECO:0000256" key="1">
    <source>
        <dbReference type="SAM" id="Phobius"/>
    </source>
</evidence>
<name>A0ABS8FRT1_9FIRM</name>
<keyword evidence="1" id="KW-0472">Membrane</keyword>
<feature type="transmembrane region" description="Helical" evidence="1">
    <location>
        <begin position="189"/>
        <end position="209"/>
    </location>
</feature>
<organism evidence="3 4">
    <name type="scientific">Coprococcus hominis</name>
    <name type="common">ex Arizal et al. 2022</name>
    <dbReference type="NCBI Taxonomy" id="2881262"/>
    <lineage>
        <taxon>Bacteria</taxon>
        <taxon>Bacillati</taxon>
        <taxon>Bacillota</taxon>
        <taxon>Clostridia</taxon>
        <taxon>Lachnospirales</taxon>
        <taxon>Lachnospiraceae</taxon>
        <taxon>Coprococcus</taxon>
    </lineage>
</organism>
<dbReference type="Pfam" id="PF14501">
    <property type="entry name" value="HATPase_c_5"/>
    <property type="match status" value="1"/>
</dbReference>
<accession>A0ABS8FRT1</accession>
<sequence>MCFLINCIKLIKETAVSACVFGYHRKKQARNLCLRDAVLTGGLLIIGTFIETEFLHENAIVLIPIINGVAFYIWKRQSIRESIKAYVLSYMIVEVVDSILYVCIALLANVSVNDLGFSDPIMDGICSLPGLFLWALIYKLQKKKSDVWTLVNRNFWVLFAGGILAAVQVSFLTYIVGDGEIRNVAGETYVVLMMLFGSAVIVCAYLIYIGKLKKRSDRQAEQIRIFEREQKLTRDYYVQLYEKNEKTRARQHEFRHMMQTVQDLLKKGEITRATAMVDSWNHMEAEPSTCIYSQNRIVDAVISGVLGAVILKERIQFTYQGRLPQELGVEDLDLCFLLSNILENAKEAVEKIPLDMGERKIHLTIGTYKNLVFLDCINTILPEEELSAETDKDSEWHGFGIHNIRKIVQKYDGEFELSMEKNTASAHAALHKNL</sequence>
<evidence type="ECO:0000313" key="3">
    <source>
        <dbReference type="EMBL" id="MCC2219948.1"/>
    </source>
</evidence>
<dbReference type="Proteomes" id="UP001198495">
    <property type="component" value="Unassembled WGS sequence"/>
</dbReference>
<dbReference type="CDD" id="cd16935">
    <property type="entry name" value="HATPase_AgrC-ComD-like"/>
    <property type="match status" value="1"/>
</dbReference>
<proteinExistence type="predicted"/>
<feature type="transmembrane region" description="Helical" evidence="1">
    <location>
        <begin position="86"/>
        <end position="108"/>
    </location>
</feature>
<dbReference type="InterPro" id="IPR036890">
    <property type="entry name" value="HATPase_C_sf"/>
</dbReference>